<feature type="compositionally biased region" description="Polar residues" evidence="1">
    <location>
        <begin position="10"/>
        <end position="24"/>
    </location>
</feature>
<evidence type="ECO:0000259" key="2">
    <source>
        <dbReference type="Pfam" id="PF09361"/>
    </source>
</evidence>
<accession>A0A5B2TBW8</accession>
<dbReference type="OrthoDB" id="7285364at2"/>
<evidence type="ECO:0000313" key="4">
    <source>
        <dbReference type="Proteomes" id="UP000322110"/>
    </source>
</evidence>
<evidence type="ECO:0000256" key="1">
    <source>
        <dbReference type="SAM" id="MobiDB-lite"/>
    </source>
</evidence>
<sequence length="191" mass="21292">MPDINKQDQKQPQITQHGAGNNEAQILPGVQAGLEMIRRAGEATNESLRRSAEVAIATQFQIAQDSFRVFEEMRRQAAQMACDTKGDTHRFLMLPTIAGRTLRDVQQGVTGLVEGAAQINLRTAQASLRAADPAGLIALQQRFIRDHVDLLTQGTATLMRAVQRTTEEALRPQKEQVQQHRTEEHYRQAAE</sequence>
<organism evidence="3 4">
    <name type="scientific">Teichococcus oryzae</name>
    <dbReference type="NCBI Taxonomy" id="1608942"/>
    <lineage>
        <taxon>Bacteria</taxon>
        <taxon>Pseudomonadati</taxon>
        <taxon>Pseudomonadota</taxon>
        <taxon>Alphaproteobacteria</taxon>
        <taxon>Acetobacterales</taxon>
        <taxon>Roseomonadaceae</taxon>
        <taxon>Roseomonas</taxon>
    </lineage>
</organism>
<dbReference type="RefSeq" id="WP_149813433.1">
    <property type="nucleotide sequence ID" value="NZ_VUKA01000012.1"/>
</dbReference>
<name>A0A5B2TBW8_9PROT</name>
<feature type="region of interest" description="Disordered" evidence="1">
    <location>
        <begin position="1"/>
        <end position="24"/>
    </location>
</feature>
<feature type="region of interest" description="Disordered" evidence="1">
    <location>
        <begin position="165"/>
        <end position="191"/>
    </location>
</feature>
<protein>
    <recommendedName>
        <fullName evidence="2">Phasin domain-containing protein</fullName>
    </recommendedName>
</protein>
<feature type="domain" description="Phasin" evidence="2">
    <location>
        <begin position="108"/>
        <end position="177"/>
    </location>
</feature>
<dbReference type="Proteomes" id="UP000322110">
    <property type="component" value="Unassembled WGS sequence"/>
</dbReference>
<gene>
    <name evidence="3" type="ORF">F0Q34_16925</name>
</gene>
<dbReference type="Pfam" id="PF09361">
    <property type="entry name" value="Phasin_2"/>
    <property type="match status" value="1"/>
</dbReference>
<dbReference type="InterPro" id="IPR018968">
    <property type="entry name" value="Phasin"/>
</dbReference>
<dbReference type="EMBL" id="VUKA01000012">
    <property type="protein sequence ID" value="KAA2212002.1"/>
    <property type="molecule type" value="Genomic_DNA"/>
</dbReference>
<evidence type="ECO:0000313" key="3">
    <source>
        <dbReference type="EMBL" id="KAA2212002.1"/>
    </source>
</evidence>
<keyword evidence="4" id="KW-1185">Reference proteome</keyword>
<comment type="caution">
    <text evidence="3">The sequence shown here is derived from an EMBL/GenBank/DDBJ whole genome shotgun (WGS) entry which is preliminary data.</text>
</comment>
<dbReference type="AlphaFoldDB" id="A0A5B2TBW8"/>
<reference evidence="3 4" key="1">
    <citation type="journal article" date="2015" name="Int. J. Syst. Evol. Microbiol.">
        <title>Roseomonas oryzae sp. nov., isolated from paddy rhizosphere soil.</title>
        <authorList>
            <person name="Ramaprasad E.V."/>
            <person name="Sasikala Ch."/>
            <person name="Ramana Ch.V."/>
        </authorList>
    </citation>
    <scope>NUCLEOTIDE SEQUENCE [LARGE SCALE GENOMIC DNA]</scope>
    <source>
        <strain evidence="3 4">KCTC 42542</strain>
    </source>
</reference>
<proteinExistence type="predicted"/>